<sequence length="93" mass="10387">MTVIYGIIIAISGLLSSFFGGIPGVFSIIIGSFLFKTGQDAKNVSKAARDSRDHIIYRANFLFKHYGYILLMTGILFIVALFIFSYFLIYSTT</sequence>
<gene>
    <name evidence="2" type="ORF">HUG15_19715</name>
</gene>
<dbReference type="EMBL" id="CP054705">
    <property type="protein sequence ID" value="QQK77589.1"/>
    <property type="molecule type" value="Genomic_DNA"/>
</dbReference>
<evidence type="ECO:0000256" key="1">
    <source>
        <dbReference type="SAM" id="Phobius"/>
    </source>
</evidence>
<keyword evidence="1" id="KW-1133">Transmembrane helix</keyword>
<feature type="transmembrane region" description="Helical" evidence="1">
    <location>
        <begin position="66"/>
        <end position="89"/>
    </location>
</feature>
<accession>A0A7T6Z639</accession>
<protein>
    <submittedName>
        <fullName evidence="2">Uncharacterized protein</fullName>
    </submittedName>
</protein>
<organism evidence="2 3">
    <name type="scientific">Salicibibacter cibarius</name>
    <dbReference type="NCBI Taxonomy" id="2743000"/>
    <lineage>
        <taxon>Bacteria</taxon>
        <taxon>Bacillati</taxon>
        <taxon>Bacillota</taxon>
        <taxon>Bacilli</taxon>
        <taxon>Bacillales</taxon>
        <taxon>Bacillaceae</taxon>
        <taxon>Salicibibacter</taxon>
    </lineage>
</organism>
<keyword evidence="3" id="KW-1185">Reference proteome</keyword>
<dbReference type="Proteomes" id="UP000595823">
    <property type="component" value="Chromosome"/>
</dbReference>
<dbReference type="RefSeq" id="WP_200125040.1">
    <property type="nucleotide sequence ID" value="NZ_CP054705.1"/>
</dbReference>
<evidence type="ECO:0000313" key="2">
    <source>
        <dbReference type="EMBL" id="QQK77589.1"/>
    </source>
</evidence>
<keyword evidence="1" id="KW-0472">Membrane</keyword>
<evidence type="ECO:0000313" key="3">
    <source>
        <dbReference type="Proteomes" id="UP000595823"/>
    </source>
</evidence>
<reference evidence="2 3" key="1">
    <citation type="submission" date="2020-06" db="EMBL/GenBank/DDBJ databases">
        <title>Genomic analysis of Salicibibacter sp. NKC5-3.</title>
        <authorList>
            <person name="Oh Y.J."/>
        </authorList>
    </citation>
    <scope>NUCLEOTIDE SEQUENCE [LARGE SCALE GENOMIC DNA]</scope>
    <source>
        <strain evidence="2 3">NKC5-3</strain>
    </source>
</reference>
<name>A0A7T6Z639_9BACI</name>
<dbReference type="AlphaFoldDB" id="A0A7T6Z639"/>
<proteinExistence type="predicted"/>
<keyword evidence="1" id="KW-0812">Transmembrane</keyword>
<dbReference type="KEGG" id="scia:HUG15_19715"/>
<feature type="transmembrane region" description="Helical" evidence="1">
    <location>
        <begin position="6"/>
        <end position="35"/>
    </location>
</feature>